<dbReference type="AlphaFoldDB" id="A0A4R1BPW0"/>
<keyword evidence="8" id="KW-0675">Receptor</keyword>
<dbReference type="GO" id="GO:0030246">
    <property type="term" value="F:carbohydrate binding"/>
    <property type="evidence" value="ECO:0007669"/>
    <property type="project" value="InterPro"/>
</dbReference>
<proteinExistence type="predicted"/>
<evidence type="ECO:0000256" key="1">
    <source>
        <dbReference type="ARBA" id="ARBA00004442"/>
    </source>
</evidence>
<dbReference type="InterPro" id="IPR041700">
    <property type="entry name" value="OMP_b-brl_3"/>
</dbReference>
<accession>A0A4R1BPW0</accession>
<keyword evidence="3" id="KW-0998">Cell outer membrane</keyword>
<organism evidence="8 9">
    <name type="scientific">Flaviaesturariibacter flavus</name>
    <dbReference type="NCBI Taxonomy" id="2502780"/>
    <lineage>
        <taxon>Bacteria</taxon>
        <taxon>Pseudomonadati</taxon>
        <taxon>Bacteroidota</taxon>
        <taxon>Chitinophagia</taxon>
        <taxon>Chitinophagales</taxon>
        <taxon>Chitinophagaceae</taxon>
        <taxon>Flaviaestuariibacter</taxon>
    </lineage>
</organism>
<feature type="domain" description="Outer membrane protein beta-barrel" evidence="7">
    <location>
        <begin position="387"/>
        <end position="803"/>
    </location>
</feature>
<evidence type="ECO:0000256" key="2">
    <source>
        <dbReference type="ARBA" id="ARBA00023136"/>
    </source>
</evidence>
<comment type="subcellular location">
    <subcellularLocation>
        <location evidence="1">Cell outer membrane</location>
    </subcellularLocation>
</comment>
<dbReference type="SUPFAM" id="SSF49452">
    <property type="entry name" value="Starch-binding domain-like"/>
    <property type="match status" value="1"/>
</dbReference>
<dbReference type="SUPFAM" id="SSF56935">
    <property type="entry name" value="Porins"/>
    <property type="match status" value="1"/>
</dbReference>
<evidence type="ECO:0000256" key="3">
    <source>
        <dbReference type="ARBA" id="ARBA00023237"/>
    </source>
</evidence>
<dbReference type="PANTHER" id="PTHR40980">
    <property type="entry name" value="PLUG DOMAIN-CONTAINING PROTEIN"/>
    <property type="match status" value="1"/>
</dbReference>
<dbReference type="Pfam" id="PF07715">
    <property type="entry name" value="Plug"/>
    <property type="match status" value="1"/>
</dbReference>
<evidence type="ECO:0000256" key="5">
    <source>
        <dbReference type="SAM" id="SignalP"/>
    </source>
</evidence>
<dbReference type="Pfam" id="PF13620">
    <property type="entry name" value="CarboxypepD_reg"/>
    <property type="match status" value="1"/>
</dbReference>
<dbReference type="Gene3D" id="2.170.130.10">
    <property type="entry name" value="TonB-dependent receptor, plug domain"/>
    <property type="match status" value="1"/>
</dbReference>
<feature type="domain" description="TonB-dependent receptor plug" evidence="6">
    <location>
        <begin position="150"/>
        <end position="229"/>
    </location>
</feature>
<dbReference type="InterPro" id="IPR012910">
    <property type="entry name" value="Plug_dom"/>
</dbReference>
<evidence type="ECO:0000259" key="7">
    <source>
        <dbReference type="Pfam" id="PF14905"/>
    </source>
</evidence>
<dbReference type="InterPro" id="IPR037066">
    <property type="entry name" value="Plug_dom_sf"/>
</dbReference>
<feature type="signal peptide" evidence="5">
    <location>
        <begin position="1"/>
        <end position="27"/>
    </location>
</feature>
<dbReference type="Gene3D" id="2.60.40.1120">
    <property type="entry name" value="Carboxypeptidase-like, regulatory domain"/>
    <property type="match status" value="1"/>
</dbReference>
<keyword evidence="9" id="KW-1185">Reference proteome</keyword>
<sequence length="831" mass="91318">MKASIKSHVMNHLFTIIALSAAFSASAQSTGSIQGQVADGSQKTVESATISLLRASDSSVVKIAVAGKEGRFAFENVAAGNYLVLVSAVGHGKEYSAPLSVAGAGSYTLPVIRILPVSKDLAAVTITARKPLIEQKADRTLINVEASPTNVGANALEVLEKAPGVSVDKDGNVSLKGRAAVQVMIDGRPAYLSETALASYLRTLPATAIEQIEIMTNPSARYDASGNSGIINIKTKKNKLKGFNGNLSLSATQGHRTHSNNSFNLNYRNGKVNLFTSINHSHFERYQNLDIERRYTSNGAPGAIFESTTQQRDHNNYYGLKLGADYFLTNRTTLGFVLNGGTNPERGISHSTSFLKNAHGQLDSIVSAESDLFNTWKNGSVNLNFRHQFDSAGRELTADLDAIGFRTGSEQIFVNNAFNTGWVKQSGERLRGDLPVRISIYSAKTDYSQPLGKEGKLEAGLKGSYVRTKNSAFYFNQLPAGDAVDTTKTNRFNYEERIVAGYVNYNKQLGKWGLQAGLRYEHTAYNGYQFGSPDQAKHPDSSFGRNYGSLFPTVFVSYAATKKHQFSASYGRRIDRPSYQDLNPFLFFIDKFTYEQGNPFMRPQFTDNIELTHTFKGFLTTTLNWSSTRDMMNETFEQARNANGEFDYATIVKDGNFGRRNTAGIAVSAQGALRKWWNANVYVNYNYTGFTGRINGAGEEFSANTKVFLVNAGNQFQFGKGWNGELSGWYRSSGLDGQILIYPLAQVSAGVGKTILKGAGNVKLNVRDIFFTNKVEGAMSFQNTDAHFWQTRDTRNVSLAFNWRFGKPAKESSRRRAGAASDELNRVKGAQ</sequence>
<dbReference type="GO" id="GO:0009279">
    <property type="term" value="C:cell outer membrane"/>
    <property type="evidence" value="ECO:0007669"/>
    <property type="project" value="UniProtKB-SubCell"/>
</dbReference>
<comment type="caution">
    <text evidence="8">The sequence shown here is derived from an EMBL/GenBank/DDBJ whole genome shotgun (WGS) entry which is preliminary data.</text>
</comment>
<keyword evidence="5" id="KW-0732">Signal</keyword>
<dbReference type="InterPro" id="IPR036942">
    <property type="entry name" value="Beta-barrel_TonB_sf"/>
</dbReference>
<reference evidence="8 9" key="1">
    <citation type="submission" date="2019-03" db="EMBL/GenBank/DDBJ databases">
        <authorList>
            <person name="Kim M.K.M."/>
        </authorList>
    </citation>
    <scope>NUCLEOTIDE SEQUENCE [LARGE SCALE GENOMIC DNA]</scope>
    <source>
        <strain evidence="8 9">17J68-12</strain>
    </source>
</reference>
<feature type="chain" id="PRO_5020829770" evidence="5">
    <location>
        <begin position="28"/>
        <end position="831"/>
    </location>
</feature>
<keyword evidence="2" id="KW-0472">Membrane</keyword>
<dbReference type="InterPro" id="IPR013784">
    <property type="entry name" value="Carb-bd-like_fold"/>
</dbReference>
<dbReference type="Proteomes" id="UP000295334">
    <property type="component" value="Unassembled WGS sequence"/>
</dbReference>
<dbReference type="Pfam" id="PF14905">
    <property type="entry name" value="OMP_b-brl_3"/>
    <property type="match status" value="1"/>
</dbReference>
<evidence type="ECO:0000313" key="9">
    <source>
        <dbReference type="Proteomes" id="UP000295334"/>
    </source>
</evidence>
<dbReference type="EMBL" id="SJZI01000002">
    <property type="protein sequence ID" value="TCJ19306.1"/>
    <property type="molecule type" value="Genomic_DNA"/>
</dbReference>
<protein>
    <submittedName>
        <fullName evidence="8">TonB-dependent receptor</fullName>
    </submittedName>
</protein>
<dbReference type="Gene3D" id="2.40.170.20">
    <property type="entry name" value="TonB-dependent receptor, beta-barrel domain"/>
    <property type="match status" value="1"/>
</dbReference>
<dbReference type="PANTHER" id="PTHR40980:SF4">
    <property type="entry name" value="TONB-DEPENDENT RECEPTOR-LIKE BETA-BARREL DOMAIN-CONTAINING PROTEIN"/>
    <property type="match status" value="1"/>
</dbReference>
<evidence type="ECO:0000256" key="4">
    <source>
        <dbReference type="SAM" id="MobiDB-lite"/>
    </source>
</evidence>
<dbReference type="OrthoDB" id="905812at2"/>
<feature type="region of interest" description="Disordered" evidence="4">
    <location>
        <begin position="811"/>
        <end position="831"/>
    </location>
</feature>
<evidence type="ECO:0000313" key="8">
    <source>
        <dbReference type="EMBL" id="TCJ19306.1"/>
    </source>
</evidence>
<gene>
    <name evidence="8" type="ORF">EPD60_02490</name>
</gene>
<evidence type="ECO:0000259" key="6">
    <source>
        <dbReference type="Pfam" id="PF07715"/>
    </source>
</evidence>
<name>A0A4R1BPW0_9BACT</name>